<keyword evidence="3" id="KW-1185">Reference proteome</keyword>
<dbReference type="InterPro" id="IPR038766">
    <property type="entry name" value="Membrane_comp_ABC_pdt"/>
</dbReference>
<feature type="transmembrane region" description="Helical" evidence="1">
    <location>
        <begin position="254"/>
        <end position="272"/>
    </location>
</feature>
<evidence type="ECO:0000313" key="2">
    <source>
        <dbReference type="EMBL" id="SFC91957.1"/>
    </source>
</evidence>
<dbReference type="GO" id="GO:0005886">
    <property type="term" value="C:plasma membrane"/>
    <property type="evidence" value="ECO:0007669"/>
    <property type="project" value="TreeGrafter"/>
</dbReference>
<protein>
    <submittedName>
        <fullName evidence="2">Predicted ABC-type transport system involved in lysophospholipase L1 biosynthesis, permease component</fullName>
    </submittedName>
</protein>
<feature type="transmembrane region" description="Helical" evidence="1">
    <location>
        <begin position="310"/>
        <end position="328"/>
    </location>
</feature>
<sequence length="825" mass="93389">MNLAIIKLAWQQFCQQYHSADSRLLRWTQFLLVLFLLTLSMTTSSIKHYLDTNLQQLLGADMVISQYEPISASHKKFLHSQSDTMSVSRLINITLTNKTLWQKVQLKVVDEFYPIQGSLKTSTELSINGETTAFGPQQGELWVDLRLYKSLNLDIGQSLILGGQTFIVKRIIHHEPDRIMEGHSVAMRAMINQIDLARIQIEKNKTKYRYLLNANEQQITGLLSWVKSTLPAAKSMHKKGNHPLASFWQRVENFIGLASVLLFLMAAIAIDQAGRRQLLNQKRFIAVCMSMGLSQFSSIYMSFIQWLISFILLLLPAILLSYVLQFFAIEQMQQTFEGLAANWQLLPVLKTLAVLFLLLLTFQIPQWVEIYQVSVAGLIRQKLDQRNVIYRIAFSVISIGLLTIVYSDNALLTGLILGSLALTVFLLMGLTWLVLTVAQKVTQGATGLIPFSFFMMKQRLLSKTMQILGVGLCATLLLFTLSLMKDLGQTMSKYMRTHDGNLIISQAQKSHINALKVWSEKSNSVIKQLKPFTYSQLVKVNGKSLAEHSDKPSDSMATLQKPVRLHWTNKIPKNNQLISGKWWQSKPTNWHQISVEEEIMTDMNLNLGDTLRFIILNQSYQFTITASHEFKAGKGTMTFWFQIPSTAREHIEANTLYMGSMELTDEAWSGLSSLWQQYPALRLTSVKEITHRFDQTLTMIIKLVSVFSIMIILFALLVIAASVQGYEADEKIKNGLLLSFGQSKLMCLKLSVFEWCITGIIASSGAVFGTWIAGVLIYKSQFSLTYTPDIIWIISTLLSTVFIVCIAGLMNNKNNLNVSIKRLLA</sequence>
<feature type="transmembrane region" description="Helical" evidence="1">
    <location>
        <begin position="699"/>
        <end position="723"/>
    </location>
</feature>
<feature type="transmembrane region" description="Helical" evidence="1">
    <location>
        <begin position="752"/>
        <end position="778"/>
    </location>
</feature>
<feature type="transmembrane region" description="Helical" evidence="1">
    <location>
        <begin position="348"/>
        <end position="368"/>
    </location>
</feature>
<dbReference type="PANTHER" id="PTHR30287">
    <property type="entry name" value="MEMBRANE COMPONENT OF PREDICTED ABC SUPERFAMILY METABOLITE UPTAKE TRANSPORTER"/>
    <property type="match status" value="1"/>
</dbReference>
<dbReference type="Proteomes" id="UP000198862">
    <property type="component" value="Unassembled WGS sequence"/>
</dbReference>
<dbReference type="STRING" id="1123010.SAMN02745724_02914"/>
<dbReference type="OrthoDB" id="5292592at2"/>
<keyword evidence="1" id="KW-0472">Membrane</keyword>
<dbReference type="RefSeq" id="WP_091985385.1">
    <property type="nucleotide sequence ID" value="NZ_FOLO01000023.1"/>
</dbReference>
<proteinExistence type="predicted"/>
<keyword evidence="1" id="KW-1133">Transmembrane helix</keyword>
<feature type="transmembrane region" description="Helical" evidence="1">
    <location>
        <begin position="388"/>
        <end position="406"/>
    </location>
</feature>
<keyword evidence="1" id="KW-0812">Transmembrane</keyword>
<evidence type="ECO:0000256" key="1">
    <source>
        <dbReference type="SAM" id="Phobius"/>
    </source>
</evidence>
<gene>
    <name evidence="2" type="ORF">SAMN02745724_02914</name>
</gene>
<dbReference type="PANTHER" id="PTHR30287:SF1">
    <property type="entry name" value="INNER MEMBRANE PROTEIN"/>
    <property type="match status" value="1"/>
</dbReference>
<reference evidence="2 3" key="1">
    <citation type="submission" date="2016-10" db="EMBL/GenBank/DDBJ databases">
        <authorList>
            <person name="de Groot N.N."/>
        </authorList>
    </citation>
    <scope>NUCLEOTIDE SEQUENCE [LARGE SCALE GENOMIC DNA]</scope>
    <source>
        <strain evidence="2 3">DSM 6059</strain>
    </source>
</reference>
<name>A0A1I1N2U7_9GAMM</name>
<dbReference type="AlphaFoldDB" id="A0A1I1N2U7"/>
<feature type="transmembrane region" description="Helical" evidence="1">
    <location>
        <begin position="465"/>
        <end position="484"/>
    </location>
</feature>
<evidence type="ECO:0000313" key="3">
    <source>
        <dbReference type="Proteomes" id="UP000198862"/>
    </source>
</evidence>
<feature type="transmembrane region" description="Helical" evidence="1">
    <location>
        <begin position="412"/>
        <end position="435"/>
    </location>
</feature>
<dbReference type="EMBL" id="FOLO01000023">
    <property type="protein sequence ID" value="SFC91957.1"/>
    <property type="molecule type" value="Genomic_DNA"/>
</dbReference>
<accession>A0A1I1N2U7</accession>
<feature type="transmembrane region" description="Helical" evidence="1">
    <location>
        <begin position="790"/>
        <end position="812"/>
    </location>
</feature>
<organism evidence="2 3">
    <name type="scientific">Pseudoalteromonas denitrificans DSM 6059</name>
    <dbReference type="NCBI Taxonomy" id="1123010"/>
    <lineage>
        <taxon>Bacteria</taxon>
        <taxon>Pseudomonadati</taxon>
        <taxon>Pseudomonadota</taxon>
        <taxon>Gammaproteobacteria</taxon>
        <taxon>Alteromonadales</taxon>
        <taxon>Pseudoalteromonadaceae</taxon>
        <taxon>Pseudoalteromonas</taxon>
    </lineage>
</organism>